<dbReference type="EMBL" id="SEUK01000047">
    <property type="protein sequence ID" value="KAA1160930.1"/>
    <property type="molecule type" value="Genomic_DNA"/>
</dbReference>
<organism evidence="1 2">
    <name type="scientific">Pseudoalteromonas fuliginea</name>
    <dbReference type="NCBI Taxonomy" id="1872678"/>
    <lineage>
        <taxon>Bacteria</taxon>
        <taxon>Pseudomonadati</taxon>
        <taxon>Pseudomonadota</taxon>
        <taxon>Gammaproteobacteria</taxon>
        <taxon>Alteromonadales</taxon>
        <taxon>Pseudoalteromonadaceae</taxon>
        <taxon>Pseudoalteromonas</taxon>
    </lineage>
</organism>
<proteinExistence type="predicted"/>
<evidence type="ECO:0000313" key="1">
    <source>
        <dbReference type="EMBL" id="KAA1160930.1"/>
    </source>
</evidence>
<protein>
    <recommendedName>
        <fullName evidence="3">Restriction endonuclease</fullName>
    </recommendedName>
</protein>
<dbReference type="AlphaFoldDB" id="A0AB73BHR4"/>
<name>A0AB73BHR4_9GAMM</name>
<accession>A0AB73BHR4</accession>
<sequence length="289" mass="33590">MIEAFREFDFSFVKRKEFKEDSVREVLIVPILDRLGYKPYGDYSVERTKALIHPYVLIGTKEQKINIFPDYILKVKGKSVCVLDAKSPRENIKSGKNVEQAYSYAIHPEIRANLYALCNGIELTVFHINQIKPIIQMPLEELNDNWEEIETIIAPYKIQSYLPFPEKLYPDYGIYLYKQGITKNIKQCDYEVPVDHIARVNDYTFSININRKAGDVEYAVAFDFDKKRLAEFLSTMSEERAQEVFSALTRQPYSVDIQPPHKVDIISRLGEPTQTKYEEIIPLIIKAFG</sequence>
<dbReference type="Gene3D" id="3.90.1570.30">
    <property type="match status" value="1"/>
</dbReference>
<dbReference type="RefSeq" id="WP_149614019.1">
    <property type="nucleotide sequence ID" value="NZ_SEUK01000047.1"/>
</dbReference>
<comment type="caution">
    <text evidence="1">The sequence shown here is derived from an EMBL/GenBank/DDBJ whole genome shotgun (WGS) entry which is preliminary data.</text>
</comment>
<dbReference type="Proteomes" id="UP000324162">
    <property type="component" value="Unassembled WGS sequence"/>
</dbReference>
<evidence type="ECO:0000313" key="2">
    <source>
        <dbReference type="Proteomes" id="UP000324162"/>
    </source>
</evidence>
<gene>
    <name evidence="1" type="ORF">EU508_07895</name>
</gene>
<evidence type="ECO:0008006" key="3">
    <source>
        <dbReference type="Google" id="ProtNLM"/>
    </source>
</evidence>
<reference evidence="1 2" key="1">
    <citation type="submission" date="2019-01" db="EMBL/GenBank/DDBJ databases">
        <title>Genome sequences of marine Pseudoalteromonas species.</title>
        <authorList>
            <person name="Boraston A.B."/>
            <person name="Hehemann J.-H."/>
            <person name="Vickers C.J."/>
            <person name="Salama-Alber O."/>
            <person name="Abe K."/>
            <person name="Hettle A.J."/>
        </authorList>
    </citation>
    <scope>NUCLEOTIDE SEQUENCE [LARGE SCALE GENOMIC DNA]</scope>
    <source>
        <strain evidence="1 2">PS42</strain>
    </source>
</reference>